<comment type="similarity">
    <text evidence="1">In the C-terminal section; belongs to the class-I pyridoxal-phosphate-dependent aminotransferase family.</text>
</comment>
<dbReference type="InterPro" id="IPR004839">
    <property type="entry name" value="Aminotransferase_I/II_large"/>
</dbReference>
<dbReference type="Gene3D" id="1.10.10.10">
    <property type="entry name" value="Winged helix-like DNA-binding domain superfamily/Winged helix DNA-binding domain"/>
    <property type="match status" value="1"/>
</dbReference>
<dbReference type="InterPro" id="IPR051446">
    <property type="entry name" value="HTH_trans_reg/aminotransferase"/>
</dbReference>
<evidence type="ECO:0000256" key="2">
    <source>
        <dbReference type="ARBA" id="ARBA00022898"/>
    </source>
</evidence>
<evidence type="ECO:0000256" key="3">
    <source>
        <dbReference type="ARBA" id="ARBA00023015"/>
    </source>
</evidence>
<proteinExistence type="inferred from homology"/>
<evidence type="ECO:0000256" key="4">
    <source>
        <dbReference type="ARBA" id="ARBA00023125"/>
    </source>
</evidence>
<dbReference type="EMBL" id="JAPDOD010000005">
    <property type="protein sequence ID" value="MDA0160399.1"/>
    <property type="molecule type" value="Genomic_DNA"/>
</dbReference>
<evidence type="ECO:0000256" key="1">
    <source>
        <dbReference type="ARBA" id="ARBA00005384"/>
    </source>
</evidence>
<accession>A0A9X3MPQ1</accession>
<sequence length="431" mass="44981">MNAVSSIGGTTAAGIAASVRDLVDVGRLGAGDALPPIRSLSQELGVNRNTVAAAYRLLVAAGVAETHGRGGTVIAAVPDAARDGASARPGLVDLASGNPDPRLLPDVVEYVRGYEASLYGTPAEHAGLAAWARGALGEELPGPFGVVVTHGAVDAIERLLAMHLTRGDAVAVEDPCFLAHISTLRLNGFTAIPVAVDQCGMSARGLSDALEAGARAVICTPRAQNPTGASLKAERAEALRAVLVRHPHALVIEDDHLWALSTAGYHRITPPELPRWALVRSVAKFLGPDLRLAVVAADEETVDRLHARLGPATTWVSHLLQHAVAGMLDDPRVERLRQTARAAYAARATSLVDALRRRSIEVSIAPDGLNVWIETAATADALAARGWRVRPANAFAVGATIDAVRVTTSTLTEQQAEAFAADLQEAACSQA</sequence>
<evidence type="ECO:0000259" key="6">
    <source>
        <dbReference type="PROSITE" id="PS50949"/>
    </source>
</evidence>
<dbReference type="Proteomes" id="UP001149140">
    <property type="component" value="Unassembled WGS sequence"/>
</dbReference>
<keyword evidence="7" id="KW-0808">Transferase</keyword>
<keyword evidence="3" id="KW-0805">Transcription regulation</keyword>
<name>A0A9X3MPQ1_9ACTN</name>
<evidence type="ECO:0000313" key="8">
    <source>
        <dbReference type="Proteomes" id="UP001149140"/>
    </source>
</evidence>
<dbReference type="InterPro" id="IPR015421">
    <property type="entry name" value="PyrdxlP-dep_Trfase_major"/>
</dbReference>
<dbReference type="SUPFAM" id="SSF46785">
    <property type="entry name" value="Winged helix' DNA-binding domain"/>
    <property type="match status" value="1"/>
</dbReference>
<reference evidence="7" key="1">
    <citation type="submission" date="2022-10" db="EMBL/GenBank/DDBJ databases">
        <title>The WGS of Solirubrobacter ginsenosidimutans DSM 21036.</title>
        <authorList>
            <person name="Jiang Z."/>
        </authorList>
    </citation>
    <scope>NUCLEOTIDE SEQUENCE</scope>
    <source>
        <strain evidence="7">DSM 21036</strain>
    </source>
</reference>
<dbReference type="PROSITE" id="PS50949">
    <property type="entry name" value="HTH_GNTR"/>
    <property type="match status" value="1"/>
</dbReference>
<dbReference type="Gene3D" id="3.40.640.10">
    <property type="entry name" value="Type I PLP-dependent aspartate aminotransferase-like (Major domain)"/>
    <property type="match status" value="1"/>
</dbReference>
<dbReference type="InterPro" id="IPR036390">
    <property type="entry name" value="WH_DNA-bd_sf"/>
</dbReference>
<dbReference type="PANTHER" id="PTHR46577:SF2">
    <property type="entry name" value="TRANSCRIPTIONAL REGULATORY PROTEIN"/>
    <property type="match status" value="1"/>
</dbReference>
<dbReference type="AlphaFoldDB" id="A0A9X3MPQ1"/>
<dbReference type="Pfam" id="PF00155">
    <property type="entry name" value="Aminotran_1_2"/>
    <property type="match status" value="1"/>
</dbReference>
<organism evidence="7 8">
    <name type="scientific">Solirubrobacter ginsenosidimutans</name>
    <dbReference type="NCBI Taxonomy" id="490573"/>
    <lineage>
        <taxon>Bacteria</taxon>
        <taxon>Bacillati</taxon>
        <taxon>Actinomycetota</taxon>
        <taxon>Thermoleophilia</taxon>
        <taxon>Solirubrobacterales</taxon>
        <taxon>Solirubrobacteraceae</taxon>
        <taxon>Solirubrobacter</taxon>
    </lineage>
</organism>
<dbReference type="InterPro" id="IPR036388">
    <property type="entry name" value="WH-like_DNA-bd_sf"/>
</dbReference>
<dbReference type="SUPFAM" id="SSF53383">
    <property type="entry name" value="PLP-dependent transferases"/>
    <property type="match status" value="1"/>
</dbReference>
<dbReference type="InterPro" id="IPR000524">
    <property type="entry name" value="Tscrpt_reg_HTH_GntR"/>
</dbReference>
<gene>
    <name evidence="7" type="ORF">OM076_08990</name>
</gene>
<keyword evidence="5" id="KW-0804">Transcription</keyword>
<feature type="domain" description="HTH gntR-type" evidence="6">
    <location>
        <begin position="9"/>
        <end position="77"/>
    </location>
</feature>
<dbReference type="GO" id="GO:0003677">
    <property type="term" value="F:DNA binding"/>
    <property type="evidence" value="ECO:0007669"/>
    <property type="project" value="UniProtKB-KW"/>
</dbReference>
<dbReference type="RefSeq" id="WP_270039214.1">
    <property type="nucleotide sequence ID" value="NZ_JAPDOD010000005.1"/>
</dbReference>
<evidence type="ECO:0000313" key="7">
    <source>
        <dbReference type="EMBL" id="MDA0160399.1"/>
    </source>
</evidence>
<dbReference type="GO" id="GO:0008483">
    <property type="term" value="F:transaminase activity"/>
    <property type="evidence" value="ECO:0007669"/>
    <property type="project" value="UniProtKB-KW"/>
</dbReference>
<protein>
    <submittedName>
        <fullName evidence="7">Aminotransferase class I/II-fold pyridoxal phosphate-dependent enzyme</fullName>
    </submittedName>
</protein>
<dbReference type="PANTHER" id="PTHR46577">
    <property type="entry name" value="HTH-TYPE TRANSCRIPTIONAL REGULATORY PROTEIN GABR"/>
    <property type="match status" value="1"/>
</dbReference>
<dbReference type="CDD" id="cd00609">
    <property type="entry name" value="AAT_like"/>
    <property type="match status" value="1"/>
</dbReference>
<dbReference type="Pfam" id="PF00392">
    <property type="entry name" value="GntR"/>
    <property type="match status" value="1"/>
</dbReference>
<comment type="caution">
    <text evidence="7">The sequence shown here is derived from an EMBL/GenBank/DDBJ whole genome shotgun (WGS) entry which is preliminary data.</text>
</comment>
<dbReference type="GO" id="GO:0030170">
    <property type="term" value="F:pyridoxal phosphate binding"/>
    <property type="evidence" value="ECO:0007669"/>
    <property type="project" value="InterPro"/>
</dbReference>
<keyword evidence="7" id="KW-0032">Aminotransferase</keyword>
<dbReference type="GO" id="GO:0003700">
    <property type="term" value="F:DNA-binding transcription factor activity"/>
    <property type="evidence" value="ECO:0007669"/>
    <property type="project" value="InterPro"/>
</dbReference>
<dbReference type="CDD" id="cd07377">
    <property type="entry name" value="WHTH_GntR"/>
    <property type="match status" value="1"/>
</dbReference>
<keyword evidence="2" id="KW-0663">Pyridoxal phosphate</keyword>
<evidence type="ECO:0000256" key="5">
    <source>
        <dbReference type="ARBA" id="ARBA00023163"/>
    </source>
</evidence>
<keyword evidence="8" id="KW-1185">Reference proteome</keyword>
<dbReference type="SMART" id="SM00345">
    <property type="entry name" value="HTH_GNTR"/>
    <property type="match status" value="1"/>
</dbReference>
<dbReference type="InterPro" id="IPR015424">
    <property type="entry name" value="PyrdxlP-dep_Trfase"/>
</dbReference>
<keyword evidence="4" id="KW-0238">DNA-binding</keyword>